<proteinExistence type="predicted"/>
<gene>
    <name evidence="3" type="ORF">D7322_01655</name>
</gene>
<accession>A0A420W4C1</accession>
<dbReference type="RefSeq" id="WP_121120720.1">
    <property type="nucleotide sequence ID" value="NZ_CP158959.1"/>
</dbReference>
<organism evidence="3 4">
    <name type="scientific">Sphingobacterium puteale</name>
    <dbReference type="NCBI Taxonomy" id="2420510"/>
    <lineage>
        <taxon>Bacteria</taxon>
        <taxon>Pseudomonadati</taxon>
        <taxon>Bacteroidota</taxon>
        <taxon>Sphingobacteriia</taxon>
        <taxon>Sphingobacteriales</taxon>
        <taxon>Sphingobacteriaceae</taxon>
        <taxon>Sphingobacterium</taxon>
    </lineage>
</organism>
<feature type="domain" description="3-keto-alpha-glucoside-1,2-lyase/3-keto-2-hydroxy-glucal hydratase" evidence="2">
    <location>
        <begin position="49"/>
        <end position="236"/>
    </location>
</feature>
<reference evidence="3 4" key="1">
    <citation type="submission" date="2018-10" db="EMBL/GenBank/DDBJ databases">
        <title>Sphingobacterium sp. M05W1-28.</title>
        <authorList>
            <person name="Cai H."/>
        </authorList>
    </citation>
    <scope>NUCLEOTIDE SEQUENCE [LARGE SCALE GENOMIC DNA]</scope>
    <source>
        <strain evidence="3 4">M05W1-28</strain>
    </source>
</reference>
<dbReference type="OrthoDB" id="9806233at2"/>
<evidence type="ECO:0000313" key="4">
    <source>
        <dbReference type="Proteomes" id="UP000282423"/>
    </source>
</evidence>
<sequence length="238" mass="26571">MKKLFNTTLAVLVILIAMQNLCVAQQGRTVKTATGKQISTLSKSEKKEGFTMLFDGRNFDQWIPSEAYDITADGFIRSNPEKKAGTNLYTKEEYDNFIYRFEFKLTPAANNGIGIHAPLEGDAAYVGKEIQVLDNDADVYKELAPYQYHGSVYGIIPAKRGALKPLGEWNQEEIRVDGSKIKITLNGQVIVDGDLKEATKNGTMDKLDHPGLKRSNGHIGFLGHGSEVFFRNIRIKRL</sequence>
<dbReference type="Pfam" id="PF06439">
    <property type="entry name" value="3keto-disac_hyd"/>
    <property type="match status" value="1"/>
</dbReference>
<dbReference type="InterPro" id="IPR010496">
    <property type="entry name" value="AL/BT2_dom"/>
</dbReference>
<dbReference type="Gene3D" id="2.60.120.560">
    <property type="entry name" value="Exo-inulinase, domain 1"/>
    <property type="match status" value="1"/>
</dbReference>
<name>A0A420W4C1_9SPHI</name>
<evidence type="ECO:0000313" key="3">
    <source>
        <dbReference type="EMBL" id="RKO73397.1"/>
    </source>
</evidence>
<feature type="chain" id="PRO_5019322295" evidence="1">
    <location>
        <begin position="25"/>
        <end position="238"/>
    </location>
</feature>
<evidence type="ECO:0000259" key="2">
    <source>
        <dbReference type="Pfam" id="PF06439"/>
    </source>
</evidence>
<evidence type="ECO:0000256" key="1">
    <source>
        <dbReference type="SAM" id="SignalP"/>
    </source>
</evidence>
<keyword evidence="1" id="KW-0732">Signal</keyword>
<dbReference type="Proteomes" id="UP000282423">
    <property type="component" value="Unassembled WGS sequence"/>
</dbReference>
<keyword evidence="4" id="KW-1185">Reference proteome</keyword>
<feature type="signal peptide" evidence="1">
    <location>
        <begin position="1"/>
        <end position="24"/>
    </location>
</feature>
<dbReference type="GO" id="GO:0016787">
    <property type="term" value="F:hydrolase activity"/>
    <property type="evidence" value="ECO:0007669"/>
    <property type="project" value="InterPro"/>
</dbReference>
<dbReference type="AlphaFoldDB" id="A0A420W4C1"/>
<protein>
    <submittedName>
        <fullName evidence="3">DUF1080 domain-containing protein</fullName>
    </submittedName>
</protein>
<comment type="caution">
    <text evidence="3">The sequence shown here is derived from an EMBL/GenBank/DDBJ whole genome shotgun (WGS) entry which is preliminary data.</text>
</comment>
<dbReference type="EMBL" id="RBWS01000001">
    <property type="protein sequence ID" value="RKO73397.1"/>
    <property type="molecule type" value="Genomic_DNA"/>
</dbReference>